<dbReference type="EMBL" id="JAUSVX010000030">
    <property type="protein sequence ID" value="MDQ0475112.1"/>
    <property type="molecule type" value="Genomic_DNA"/>
</dbReference>
<dbReference type="PROSITE" id="PS50883">
    <property type="entry name" value="EAL"/>
    <property type="match status" value="1"/>
</dbReference>
<dbReference type="SMART" id="SM00052">
    <property type="entry name" value="EAL"/>
    <property type="match status" value="1"/>
</dbReference>
<evidence type="ECO:0000313" key="3">
    <source>
        <dbReference type="EMBL" id="MDQ0475112.1"/>
    </source>
</evidence>
<dbReference type="PANTHER" id="PTHR33121:SF79">
    <property type="entry name" value="CYCLIC DI-GMP PHOSPHODIESTERASE PDED-RELATED"/>
    <property type="match status" value="1"/>
</dbReference>
<evidence type="ECO:0000259" key="2">
    <source>
        <dbReference type="PROSITE" id="PS50887"/>
    </source>
</evidence>
<dbReference type="PROSITE" id="PS50887">
    <property type="entry name" value="GGDEF"/>
    <property type="match status" value="1"/>
</dbReference>
<dbReference type="SMART" id="SM00267">
    <property type="entry name" value="GGDEF"/>
    <property type="match status" value="1"/>
</dbReference>
<dbReference type="CDD" id="cd01948">
    <property type="entry name" value="EAL"/>
    <property type="match status" value="1"/>
</dbReference>
<dbReference type="InterPro" id="IPR050706">
    <property type="entry name" value="Cyclic-di-GMP_PDE-like"/>
</dbReference>
<accession>A0ABU0JPN3</accession>
<feature type="domain" description="GGDEF" evidence="2">
    <location>
        <begin position="186"/>
        <end position="316"/>
    </location>
</feature>
<dbReference type="Gene3D" id="3.20.20.450">
    <property type="entry name" value="EAL domain"/>
    <property type="match status" value="1"/>
</dbReference>
<dbReference type="Pfam" id="PF00990">
    <property type="entry name" value="GGDEF"/>
    <property type="match status" value="1"/>
</dbReference>
<dbReference type="InterPro" id="IPR000160">
    <property type="entry name" value="GGDEF_dom"/>
</dbReference>
<gene>
    <name evidence="3" type="ORF">QO011_008154</name>
</gene>
<protein>
    <submittedName>
        <fullName evidence="3">EAL domain-containing protein (Putative c-di-GMP-specific phosphodiesterase class I)/GGDEF domain-containing protein</fullName>
    </submittedName>
</protein>
<dbReference type="InterPro" id="IPR035919">
    <property type="entry name" value="EAL_sf"/>
</dbReference>
<organism evidence="3 4">
    <name type="scientific">Labrys wisconsinensis</name>
    <dbReference type="NCBI Taxonomy" id="425677"/>
    <lineage>
        <taxon>Bacteria</taxon>
        <taxon>Pseudomonadati</taxon>
        <taxon>Pseudomonadota</taxon>
        <taxon>Alphaproteobacteria</taxon>
        <taxon>Hyphomicrobiales</taxon>
        <taxon>Xanthobacteraceae</taxon>
        <taxon>Labrys</taxon>
    </lineage>
</organism>
<feature type="domain" description="EAL" evidence="1">
    <location>
        <begin position="325"/>
        <end position="569"/>
    </location>
</feature>
<dbReference type="Gene3D" id="3.30.450.20">
    <property type="entry name" value="PAS domain"/>
    <property type="match status" value="1"/>
</dbReference>
<dbReference type="InterPro" id="IPR001633">
    <property type="entry name" value="EAL_dom"/>
</dbReference>
<dbReference type="Gene3D" id="3.30.70.270">
    <property type="match status" value="1"/>
</dbReference>
<dbReference type="SUPFAM" id="SSF141868">
    <property type="entry name" value="EAL domain-like"/>
    <property type="match status" value="1"/>
</dbReference>
<dbReference type="SUPFAM" id="SSF55073">
    <property type="entry name" value="Nucleotide cyclase"/>
    <property type="match status" value="1"/>
</dbReference>
<dbReference type="Pfam" id="PF00563">
    <property type="entry name" value="EAL"/>
    <property type="match status" value="1"/>
</dbReference>
<evidence type="ECO:0000313" key="4">
    <source>
        <dbReference type="Proteomes" id="UP001242480"/>
    </source>
</evidence>
<dbReference type="InterPro" id="IPR043128">
    <property type="entry name" value="Rev_trsase/Diguanyl_cyclase"/>
</dbReference>
<keyword evidence="4" id="KW-1185">Reference proteome</keyword>
<evidence type="ECO:0000259" key="1">
    <source>
        <dbReference type="PROSITE" id="PS50883"/>
    </source>
</evidence>
<sequence length="571" mass="59714">MSDCPQAVFPTVPAPRPATGEGLIAPHVALTSIACVVYDWCLRSDRLAWSPNADAVFRLAAGPPPTSGEGFAALIDRDAAGRRVQALAGADRPDAAQGVPYRMQYALHAPRRAGAGQAWIEEIGRWFAGPDGHPDRAHGTMRLIDRRHGEEPGTRPRPDAAARAWDRAELLQALHTAIEGATRHRRGCAFLLAGIELAGDGMHGLAAGEEAIAVVAGRIRARMRGADVLGRLSDARLGIVLGTCEGVEMPAAAQRFLEAVAGAVVVTRAGLMPVRIAIGGVLAPRHARTAAQAMDRAEAALHDCRSTRAGFLAFSPNAAPGGRRGAGRPDDIVAALNDRRLALAFEPVLDAATLRPAFHDGRLVQRLPDGTIAPVPALTPADAAEGLAPLLDHRRLELAAEALSSHDRLAVRLATIPDPDWLAAQAVVLRHRRLAHRLILGIGEATIAADPAAAGRLLGSLRDQGVAVAIDGFGSGGLPLRTLRDLPVDMVRLDGAFVAAMAHSPDGRFLVRTLIDLARQLGLTTLAPWVPDEAAAAQLAAWGCDYLQGALVARAAPKPAAAATGVQALAG</sequence>
<name>A0ABU0JPN3_9HYPH</name>
<comment type="caution">
    <text evidence="3">The sequence shown here is derived from an EMBL/GenBank/DDBJ whole genome shotgun (WGS) entry which is preliminary data.</text>
</comment>
<proteinExistence type="predicted"/>
<dbReference type="PANTHER" id="PTHR33121">
    <property type="entry name" value="CYCLIC DI-GMP PHOSPHODIESTERASE PDEF"/>
    <property type="match status" value="1"/>
</dbReference>
<dbReference type="Proteomes" id="UP001242480">
    <property type="component" value="Unassembled WGS sequence"/>
</dbReference>
<reference evidence="3 4" key="1">
    <citation type="submission" date="2023-07" db="EMBL/GenBank/DDBJ databases">
        <title>Genomic Encyclopedia of Type Strains, Phase IV (KMG-IV): sequencing the most valuable type-strain genomes for metagenomic binning, comparative biology and taxonomic classification.</title>
        <authorList>
            <person name="Goeker M."/>
        </authorList>
    </citation>
    <scope>NUCLEOTIDE SEQUENCE [LARGE SCALE GENOMIC DNA]</scope>
    <source>
        <strain evidence="3 4">DSM 19619</strain>
    </source>
</reference>
<dbReference type="RefSeq" id="WP_307285869.1">
    <property type="nucleotide sequence ID" value="NZ_JAUSVX010000030.1"/>
</dbReference>
<dbReference type="InterPro" id="IPR029787">
    <property type="entry name" value="Nucleotide_cyclase"/>
</dbReference>